<dbReference type="EMBL" id="JACOFX010000001">
    <property type="protein sequence ID" value="MBC3906671.1"/>
    <property type="molecule type" value="Genomic_DNA"/>
</dbReference>
<keyword evidence="3" id="KW-1185">Reference proteome</keyword>
<proteinExistence type="predicted"/>
<gene>
    <name evidence="2" type="ORF">H8L47_03750</name>
</gene>
<evidence type="ECO:0000313" key="3">
    <source>
        <dbReference type="Proteomes" id="UP000646911"/>
    </source>
</evidence>
<keyword evidence="1" id="KW-1133">Transmembrane helix</keyword>
<reference evidence="2 3" key="1">
    <citation type="submission" date="2020-08" db="EMBL/GenBank/DDBJ databases">
        <title>Novel species isolated from subtropical streams in China.</title>
        <authorList>
            <person name="Lu H."/>
        </authorList>
    </citation>
    <scope>NUCLEOTIDE SEQUENCE [LARGE SCALE GENOMIC DNA]</scope>
    <source>
        <strain evidence="2 3">NL8W</strain>
    </source>
</reference>
<comment type="caution">
    <text evidence="2">The sequence shown here is derived from an EMBL/GenBank/DDBJ whole genome shotgun (WGS) entry which is preliminary data.</text>
</comment>
<feature type="transmembrane region" description="Helical" evidence="1">
    <location>
        <begin position="89"/>
        <end position="106"/>
    </location>
</feature>
<dbReference type="Proteomes" id="UP000646911">
    <property type="component" value="Unassembled WGS sequence"/>
</dbReference>
<name>A0ABR6Z533_9BURK</name>
<dbReference type="RefSeq" id="WP_186951854.1">
    <property type="nucleotide sequence ID" value="NZ_JACOFX010000001.1"/>
</dbReference>
<organism evidence="2 3">
    <name type="scientific">Undibacterium umbellatum</name>
    <dbReference type="NCBI Taxonomy" id="2762300"/>
    <lineage>
        <taxon>Bacteria</taxon>
        <taxon>Pseudomonadati</taxon>
        <taxon>Pseudomonadota</taxon>
        <taxon>Betaproteobacteria</taxon>
        <taxon>Burkholderiales</taxon>
        <taxon>Oxalobacteraceae</taxon>
        <taxon>Undibacterium</taxon>
    </lineage>
</organism>
<evidence type="ECO:0000313" key="2">
    <source>
        <dbReference type="EMBL" id="MBC3906671.1"/>
    </source>
</evidence>
<keyword evidence="1" id="KW-0812">Transmembrane</keyword>
<protein>
    <submittedName>
        <fullName evidence="2">Uncharacterized protein</fullName>
    </submittedName>
</protein>
<keyword evidence="1" id="KW-0472">Membrane</keyword>
<sequence length="187" mass="20801">MSALVIKEWKTDTKPIDDKNNFISITGRQSGLIAWILSLMGVDPTTRILVGVDRVEFTANSLAGTESRMLPLQGICSTYYGYHKPWKQALSYFSIGFFIAYFLMAAQLFTPALLVIFAGAVIGLVYYFLNRELTLGFVENSGVISGIRFKRSVIENIDVNEEQAKSACVIIQKLIEAKEKRSKATAS</sequence>
<evidence type="ECO:0000256" key="1">
    <source>
        <dbReference type="SAM" id="Phobius"/>
    </source>
</evidence>
<accession>A0ABR6Z533</accession>
<feature type="transmembrane region" description="Helical" evidence="1">
    <location>
        <begin position="112"/>
        <end position="129"/>
    </location>
</feature>